<feature type="region of interest" description="Disordered" evidence="1">
    <location>
        <begin position="269"/>
        <end position="322"/>
    </location>
</feature>
<name>A0A9Q1G6F3_SYNKA</name>
<evidence type="ECO:0000313" key="3">
    <source>
        <dbReference type="Proteomes" id="UP001152622"/>
    </source>
</evidence>
<dbReference type="Proteomes" id="UP001152622">
    <property type="component" value="Chromosome 2"/>
</dbReference>
<gene>
    <name evidence="2" type="ORF">SKAU_G00064410</name>
</gene>
<proteinExistence type="predicted"/>
<evidence type="ECO:0008006" key="4">
    <source>
        <dbReference type="Google" id="ProtNLM"/>
    </source>
</evidence>
<comment type="caution">
    <text evidence="2">The sequence shown here is derived from an EMBL/GenBank/DDBJ whole genome shotgun (WGS) entry which is preliminary data.</text>
</comment>
<evidence type="ECO:0000256" key="1">
    <source>
        <dbReference type="SAM" id="MobiDB-lite"/>
    </source>
</evidence>
<accession>A0A9Q1G6F3</accession>
<dbReference type="EMBL" id="JAINUF010000002">
    <property type="protein sequence ID" value="KAJ8375861.1"/>
    <property type="molecule type" value="Genomic_DNA"/>
</dbReference>
<reference evidence="2" key="1">
    <citation type="journal article" date="2023" name="Science">
        <title>Genome structures resolve the early diversification of teleost fishes.</title>
        <authorList>
            <person name="Parey E."/>
            <person name="Louis A."/>
            <person name="Montfort J."/>
            <person name="Bouchez O."/>
            <person name="Roques C."/>
            <person name="Iampietro C."/>
            <person name="Lluch J."/>
            <person name="Castinel A."/>
            <person name="Donnadieu C."/>
            <person name="Desvignes T."/>
            <person name="Floi Bucao C."/>
            <person name="Jouanno E."/>
            <person name="Wen M."/>
            <person name="Mejri S."/>
            <person name="Dirks R."/>
            <person name="Jansen H."/>
            <person name="Henkel C."/>
            <person name="Chen W.J."/>
            <person name="Zahm M."/>
            <person name="Cabau C."/>
            <person name="Klopp C."/>
            <person name="Thompson A.W."/>
            <person name="Robinson-Rechavi M."/>
            <person name="Braasch I."/>
            <person name="Lecointre G."/>
            <person name="Bobe J."/>
            <person name="Postlethwait J.H."/>
            <person name="Berthelot C."/>
            <person name="Roest Crollius H."/>
            <person name="Guiguen Y."/>
        </authorList>
    </citation>
    <scope>NUCLEOTIDE SEQUENCE</scope>
    <source>
        <strain evidence="2">WJC10195</strain>
    </source>
</reference>
<keyword evidence="3" id="KW-1185">Reference proteome</keyword>
<protein>
    <recommendedName>
        <fullName evidence="4">CCHC-type domain-containing protein</fullName>
    </recommendedName>
</protein>
<dbReference type="AlphaFoldDB" id="A0A9Q1G6F3"/>
<dbReference type="OrthoDB" id="5984937at2759"/>
<sequence>MVEVTQGPVPRALHTKWHAGVGWGQARFNEPSGMRWWLCGPLALSYHTSLALLVAPTSAKCFKLGPKIPWPPVMPETLRAQRRASCACTTGHLVHYITSDSNQAKYSSASTSILCLLAGTETGIATEEELAQVKRKTARWDEQEKRTAAQLSKIFHSSLLQPPSLTGAVSAGRWAKLLAQEVLTEPVTASQAWLKTSLALYAFLRGLRPAHLRQQVRITRPDSLNEVLSHAEDLDTILNDNRGRSSMQCMGQFRCWACGKKGLLRRECRGPQASGTKTPPVCGRNRPEGRISSVGRRGSGDRRGECSGRWLATTEAKEVGTE</sequence>
<organism evidence="2 3">
    <name type="scientific">Synaphobranchus kaupii</name>
    <name type="common">Kaup's arrowtooth eel</name>
    <dbReference type="NCBI Taxonomy" id="118154"/>
    <lineage>
        <taxon>Eukaryota</taxon>
        <taxon>Metazoa</taxon>
        <taxon>Chordata</taxon>
        <taxon>Craniata</taxon>
        <taxon>Vertebrata</taxon>
        <taxon>Euteleostomi</taxon>
        <taxon>Actinopterygii</taxon>
        <taxon>Neopterygii</taxon>
        <taxon>Teleostei</taxon>
        <taxon>Anguilliformes</taxon>
        <taxon>Synaphobranchidae</taxon>
        <taxon>Synaphobranchus</taxon>
    </lineage>
</organism>
<evidence type="ECO:0000313" key="2">
    <source>
        <dbReference type="EMBL" id="KAJ8375861.1"/>
    </source>
</evidence>